<evidence type="ECO:0000259" key="2">
    <source>
        <dbReference type="Pfam" id="PF13193"/>
    </source>
</evidence>
<organism evidence="3 4">
    <name type="scientific">Enemella dayhoffiae</name>
    <dbReference type="NCBI Taxonomy" id="2016507"/>
    <lineage>
        <taxon>Bacteria</taxon>
        <taxon>Bacillati</taxon>
        <taxon>Actinomycetota</taxon>
        <taxon>Actinomycetes</taxon>
        <taxon>Propionibacteriales</taxon>
        <taxon>Propionibacteriaceae</taxon>
        <taxon>Enemella</taxon>
    </lineage>
</organism>
<dbReference type="InterPro" id="IPR045851">
    <property type="entry name" value="AMP-bd_C_sf"/>
</dbReference>
<dbReference type="AlphaFoldDB" id="A0A255H5K8"/>
<feature type="domain" description="AMP-binding enzyme C-terminal" evidence="2">
    <location>
        <begin position="404"/>
        <end position="476"/>
    </location>
</feature>
<dbReference type="OrthoDB" id="9803968at2"/>
<evidence type="ECO:0000259" key="1">
    <source>
        <dbReference type="Pfam" id="PF00501"/>
    </source>
</evidence>
<dbReference type="Pfam" id="PF00501">
    <property type="entry name" value="AMP-binding"/>
    <property type="match status" value="1"/>
</dbReference>
<dbReference type="Proteomes" id="UP000216311">
    <property type="component" value="Unassembled WGS sequence"/>
</dbReference>
<dbReference type="PANTHER" id="PTHR43767">
    <property type="entry name" value="LONG-CHAIN-FATTY-ACID--COA LIGASE"/>
    <property type="match status" value="1"/>
</dbReference>
<dbReference type="Gene3D" id="3.30.300.30">
    <property type="match status" value="1"/>
</dbReference>
<dbReference type="EMBL" id="NMVQ01000009">
    <property type="protein sequence ID" value="OYO22792.1"/>
    <property type="molecule type" value="Genomic_DNA"/>
</dbReference>
<dbReference type="RefSeq" id="WP_094363437.1">
    <property type="nucleotide sequence ID" value="NZ_NMVQ01000009.1"/>
</dbReference>
<evidence type="ECO:0000313" key="4">
    <source>
        <dbReference type="Proteomes" id="UP000216311"/>
    </source>
</evidence>
<reference evidence="3 4" key="1">
    <citation type="submission" date="2017-07" db="EMBL/GenBank/DDBJ databases">
        <title>Draft whole genome sequences of clinical Proprionibacteriaceae strains.</title>
        <authorList>
            <person name="Bernier A.-M."/>
            <person name="Bernard K."/>
            <person name="Domingo M.-C."/>
        </authorList>
    </citation>
    <scope>NUCLEOTIDE SEQUENCE [LARGE SCALE GENOMIC DNA]</scope>
    <source>
        <strain evidence="3 4">NML 130396</strain>
    </source>
</reference>
<dbReference type="PANTHER" id="PTHR43767:SF12">
    <property type="entry name" value="AMP-DEPENDENT SYNTHETASE AND LIGASE"/>
    <property type="match status" value="1"/>
</dbReference>
<dbReference type="Gene3D" id="3.40.50.12780">
    <property type="entry name" value="N-terminal domain of ligase-like"/>
    <property type="match status" value="1"/>
</dbReference>
<comment type="caution">
    <text evidence="3">The sequence shown here is derived from an EMBL/GenBank/DDBJ whole genome shotgun (WGS) entry which is preliminary data.</text>
</comment>
<evidence type="ECO:0000313" key="3">
    <source>
        <dbReference type="EMBL" id="OYO22792.1"/>
    </source>
</evidence>
<dbReference type="InterPro" id="IPR042099">
    <property type="entry name" value="ANL_N_sf"/>
</dbReference>
<protein>
    <submittedName>
        <fullName evidence="3">AMP-dependent synthetase</fullName>
    </submittedName>
</protein>
<name>A0A255H5K8_9ACTN</name>
<dbReference type="InterPro" id="IPR050237">
    <property type="entry name" value="ATP-dep_AMP-bd_enzyme"/>
</dbReference>
<dbReference type="Pfam" id="PF13193">
    <property type="entry name" value="AMP-binding_C"/>
    <property type="match status" value="1"/>
</dbReference>
<keyword evidence="4" id="KW-1185">Reference proteome</keyword>
<proteinExistence type="predicted"/>
<dbReference type="InterPro" id="IPR000873">
    <property type="entry name" value="AMP-dep_synth/lig_dom"/>
</dbReference>
<sequence>MPDPSSPRTLSDLVRQHAAERPDAIALVQVEPDRREISWADLEQQVTTSAAALDALGAWGGRRVLISAENTIDFAAAWFAALRSGCIAVPVNPHLPPAEWARVAEHCGASLALLPAGTPVELPGVRQLELAELAEHAGDSRTPPLTDPESCAAIIYTAGTSAEPRGAMLSHRALLAHCRNSTAQGLSTTDSIVLCALPLFHVYGLNAVLGAAVHVGARTVLVDGLPDTLVEILDREQVSHLPLTPSALYRLSQAEGLTAASGWLRLVTSGAAPLPAVLVEHWRRLTGVRLDQGYGLTEAAPGVANTVGVELRGAGHVGRALPGVEVRIGAQGVSLSGGPDEPGEIFIRGDNLFSGYWPHGDSAPDADGWYNTRDVGYLDGEDLFLVDRASDLIIVSGFNVFPSEVEDVLCEHPSVQAAAVVGQPDEHTGERIVAFLVGDLLRVDQVMEHAEQRLARYKLPAEVVVLKSLPRSATGKIRRGALRDLLDTTDEEER</sequence>
<dbReference type="InterPro" id="IPR025110">
    <property type="entry name" value="AMP-bd_C"/>
</dbReference>
<dbReference type="GO" id="GO:0016877">
    <property type="term" value="F:ligase activity, forming carbon-sulfur bonds"/>
    <property type="evidence" value="ECO:0007669"/>
    <property type="project" value="UniProtKB-ARBA"/>
</dbReference>
<dbReference type="SUPFAM" id="SSF56801">
    <property type="entry name" value="Acetyl-CoA synthetase-like"/>
    <property type="match status" value="1"/>
</dbReference>
<gene>
    <name evidence="3" type="ORF">CGZ93_07015</name>
</gene>
<feature type="domain" description="AMP-dependent synthetase/ligase" evidence="1">
    <location>
        <begin position="15"/>
        <end position="357"/>
    </location>
</feature>
<accession>A0A255H5K8</accession>